<evidence type="ECO:0000256" key="1">
    <source>
        <dbReference type="SAM" id="MobiDB-lite"/>
    </source>
</evidence>
<dbReference type="Proteomes" id="UP001174691">
    <property type="component" value="Unassembled WGS sequence"/>
</dbReference>
<reference evidence="2" key="1">
    <citation type="submission" date="2022-07" db="EMBL/GenBank/DDBJ databases">
        <title>Fungi with potential for degradation of polypropylene.</title>
        <authorList>
            <person name="Gostincar C."/>
        </authorList>
    </citation>
    <scope>NUCLEOTIDE SEQUENCE</scope>
    <source>
        <strain evidence="2">EXF-13287</strain>
    </source>
</reference>
<keyword evidence="3" id="KW-1185">Reference proteome</keyword>
<dbReference type="EMBL" id="JANBVN010000106">
    <property type="protein sequence ID" value="KAJ9143943.1"/>
    <property type="molecule type" value="Genomic_DNA"/>
</dbReference>
<feature type="compositionally biased region" description="Low complexity" evidence="1">
    <location>
        <begin position="32"/>
        <end position="59"/>
    </location>
</feature>
<name>A0AA38RRB7_9PEZI</name>
<protein>
    <submittedName>
        <fullName evidence="2">Uncharacterized protein</fullName>
    </submittedName>
</protein>
<feature type="region of interest" description="Disordered" evidence="1">
    <location>
        <begin position="1"/>
        <end position="78"/>
    </location>
</feature>
<evidence type="ECO:0000313" key="2">
    <source>
        <dbReference type="EMBL" id="KAJ9143943.1"/>
    </source>
</evidence>
<sequence>MSSSRRIPGPAGFLSLAPTTSSSYPVTPKPRTASTPTSEPSALPLTTTTLAQVPAAVPVEPKPRTESLSSDGSKSGAGLRFLKLGPVHQGEHLDGAKGDWHELAVE</sequence>
<evidence type="ECO:0000313" key="3">
    <source>
        <dbReference type="Proteomes" id="UP001174691"/>
    </source>
</evidence>
<gene>
    <name evidence="2" type="ORF">NKR19_g6674</name>
</gene>
<comment type="caution">
    <text evidence="2">The sequence shown here is derived from an EMBL/GenBank/DDBJ whole genome shotgun (WGS) entry which is preliminary data.</text>
</comment>
<accession>A0AA38RRB7</accession>
<organism evidence="2 3">
    <name type="scientific">Coniochaeta hoffmannii</name>
    <dbReference type="NCBI Taxonomy" id="91930"/>
    <lineage>
        <taxon>Eukaryota</taxon>
        <taxon>Fungi</taxon>
        <taxon>Dikarya</taxon>
        <taxon>Ascomycota</taxon>
        <taxon>Pezizomycotina</taxon>
        <taxon>Sordariomycetes</taxon>
        <taxon>Sordariomycetidae</taxon>
        <taxon>Coniochaetales</taxon>
        <taxon>Coniochaetaceae</taxon>
        <taxon>Coniochaeta</taxon>
    </lineage>
</organism>
<dbReference type="AlphaFoldDB" id="A0AA38RRB7"/>
<proteinExistence type="predicted"/>